<evidence type="ECO:0000259" key="8">
    <source>
        <dbReference type="PROSITE" id="PS50250"/>
    </source>
</evidence>
<sequence>MPLGGVQVRGYPGSNAVEPMQVDVNIEDNDNTEENPYLVENPTLDLEAYANSYVGLARLYRLMYIADHCPSLRVEALKMAINYVMSTYNVSLYQQLHKKLQMNIGGASLPDVASAGVQDIPTPDLVWIESKNKKAALKMEKLDTDLKNYKSNSIKESIRRGNDDLGDHHLDCGDLSNALRCYSRARDYCTSGKHVVNMCLNVIKVSVYLQNWSHVLSYVNKAESTPDFAEGKESNQSMLTRLKCAAGLAELATGKYKPAAKYFLQANLDHCDFPELLSPSNVAMYGGLCALATFDRAELQKNVIFSSSFKLFLELEPQLRDIIFKFYESKYASCLKLLDEIKDNLFLDMYIAPHVNLLYTEIRNRALIQYFSPYLSADMRRMAEALNTSVMALEDELMQLILEGQIQARIDSHNKILYAKDLDQRSTTFEKSRAMGKQYQRQLRMLILRSAVLKNQIHVKSPLRENSQGGEMSVAPGNSSLAPRS</sequence>
<gene>
    <name evidence="9" type="ORF">g.10669</name>
</gene>
<keyword evidence="4" id="KW-0963">Cytoplasm</keyword>
<keyword evidence="6" id="KW-0539">Nucleus</keyword>
<dbReference type="Pfam" id="PF01399">
    <property type="entry name" value="PCI"/>
    <property type="match status" value="1"/>
</dbReference>
<keyword evidence="5" id="KW-0736">Signalosome</keyword>
<proteinExistence type="inferred from homology"/>
<dbReference type="InterPro" id="IPR048624">
    <property type="entry name" value="CSN1_C"/>
</dbReference>
<dbReference type="PROSITE" id="PS50250">
    <property type="entry name" value="PCI"/>
    <property type="match status" value="1"/>
</dbReference>
<comment type="subcellular location">
    <subcellularLocation>
        <location evidence="2">Cytoplasm</location>
    </subcellularLocation>
    <subcellularLocation>
        <location evidence="1">Nucleus</location>
    </subcellularLocation>
</comment>
<dbReference type="InterPro" id="IPR019585">
    <property type="entry name" value="Rpn7/CSN1"/>
</dbReference>
<dbReference type="AlphaFoldDB" id="A0A1B6E3J4"/>
<dbReference type="Gene3D" id="1.25.40.570">
    <property type="match status" value="1"/>
</dbReference>
<dbReference type="PANTHER" id="PTHR14145:SF2">
    <property type="entry name" value="COP9 SIGNALOSOME COMPLEX SUBUNIT 1"/>
    <property type="match status" value="1"/>
</dbReference>
<dbReference type="InterPro" id="IPR036390">
    <property type="entry name" value="WH_DNA-bd_sf"/>
</dbReference>
<feature type="compositionally biased region" description="Polar residues" evidence="7">
    <location>
        <begin position="464"/>
        <end position="485"/>
    </location>
</feature>
<evidence type="ECO:0000256" key="3">
    <source>
        <dbReference type="ARBA" id="ARBA00008793"/>
    </source>
</evidence>
<evidence type="ECO:0000256" key="4">
    <source>
        <dbReference type="ARBA" id="ARBA00022490"/>
    </source>
</evidence>
<evidence type="ECO:0000313" key="9">
    <source>
        <dbReference type="EMBL" id="JAS32485.1"/>
    </source>
</evidence>
<dbReference type="Pfam" id="PF21151">
    <property type="entry name" value="CSN1_C"/>
    <property type="match status" value="1"/>
</dbReference>
<organism evidence="9">
    <name type="scientific">Clastoptera arizonana</name>
    <name type="common">Arizona spittle bug</name>
    <dbReference type="NCBI Taxonomy" id="38151"/>
    <lineage>
        <taxon>Eukaryota</taxon>
        <taxon>Metazoa</taxon>
        <taxon>Ecdysozoa</taxon>
        <taxon>Arthropoda</taxon>
        <taxon>Hexapoda</taxon>
        <taxon>Insecta</taxon>
        <taxon>Pterygota</taxon>
        <taxon>Neoptera</taxon>
        <taxon>Paraneoptera</taxon>
        <taxon>Hemiptera</taxon>
        <taxon>Auchenorrhyncha</taxon>
        <taxon>Cercopoidea</taxon>
        <taxon>Clastopteridae</taxon>
        <taxon>Clastoptera</taxon>
    </lineage>
</organism>
<dbReference type="PANTHER" id="PTHR14145">
    <property type="entry name" value="26S PROTESOME SUBUNIT 6"/>
    <property type="match status" value="1"/>
</dbReference>
<dbReference type="GO" id="GO:0005737">
    <property type="term" value="C:cytoplasm"/>
    <property type="evidence" value="ECO:0007669"/>
    <property type="project" value="UniProtKB-SubCell"/>
</dbReference>
<dbReference type="EMBL" id="GEDC01004813">
    <property type="protein sequence ID" value="JAS32485.1"/>
    <property type="molecule type" value="Transcribed_RNA"/>
</dbReference>
<evidence type="ECO:0000256" key="1">
    <source>
        <dbReference type="ARBA" id="ARBA00004123"/>
    </source>
</evidence>
<protein>
    <recommendedName>
        <fullName evidence="8">PCI domain-containing protein</fullName>
    </recommendedName>
</protein>
<name>A0A1B6E3J4_9HEMI</name>
<dbReference type="InterPro" id="IPR000717">
    <property type="entry name" value="PCI_dom"/>
</dbReference>
<feature type="region of interest" description="Disordered" evidence="7">
    <location>
        <begin position="462"/>
        <end position="485"/>
    </location>
</feature>
<dbReference type="Pfam" id="PF10602">
    <property type="entry name" value="RPN7"/>
    <property type="match status" value="1"/>
</dbReference>
<comment type="similarity">
    <text evidence="3">Belongs to the CSN1 family.</text>
</comment>
<accession>A0A1B6E3J4</accession>
<evidence type="ECO:0000256" key="5">
    <source>
        <dbReference type="ARBA" id="ARBA00022790"/>
    </source>
</evidence>
<evidence type="ECO:0000256" key="7">
    <source>
        <dbReference type="SAM" id="MobiDB-lite"/>
    </source>
</evidence>
<evidence type="ECO:0000256" key="6">
    <source>
        <dbReference type="ARBA" id="ARBA00023242"/>
    </source>
</evidence>
<evidence type="ECO:0000256" key="2">
    <source>
        <dbReference type="ARBA" id="ARBA00004496"/>
    </source>
</evidence>
<feature type="domain" description="PCI" evidence="8">
    <location>
        <begin position="262"/>
        <end position="424"/>
    </location>
</feature>
<dbReference type="GO" id="GO:0008180">
    <property type="term" value="C:COP9 signalosome"/>
    <property type="evidence" value="ECO:0007669"/>
    <property type="project" value="UniProtKB-KW"/>
</dbReference>
<dbReference type="SUPFAM" id="SSF46785">
    <property type="entry name" value="Winged helix' DNA-binding domain"/>
    <property type="match status" value="1"/>
</dbReference>
<reference evidence="9" key="1">
    <citation type="submission" date="2015-12" db="EMBL/GenBank/DDBJ databases">
        <title>De novo transcriptome assembly of four potential Pierce s Disease insect vectors from Arizona vineyards.</title>
        <authorList>
            <person name="Tassone E.E."/>
        </authorList>
    </citation>
    <scope>NUCLEOTIDE SEQUENCE</scope>
</reference>
<dbReference type="InterPro" id="IPR045135">
    <property type="entry name" value="Rpn7_N"/>
</dbReference>
<dbReference type="SMART" id="SM00088">
    <property type="entry name" value="PINT"/>
    <property type="match status" value="1"/>
</dbReference>